<keyword evidence="3" id="KW-1185">Reference proteome</keyword>
<reference evidence="3" key="1">
    <citation type="journal article" date="2019" name="Int. J. Syst. Evol. Microbiol.">
        <title>The Global Catalogue of Microorganisms (GCM) 10K type strain sequencing project: providing services to taxonomists for standard genome sequencing and annotation.</title>
        <authorList>
            <consortium name="The Broad Institute Genomics Platform"/>
            <consortium name="The Broad Institute Genome Sequencing Center for Infectious Disease"/>
            <person name="Wu L."/>
            <person name="Ma J."/>
        </authorList>
    </citation>
    <scope>NUCLEOTIDE SEQUENCE [LARGE SCALE GENOMIC DNA]</scope>
    <source>
        <strain evidence="3">CGMCC 1.15180</strain>
    </source>
</reference>
<dbReference type="EMBL" id="JBHUHR010000039">
    <property type="protein sequence ID" value="MFD2036337.1"/>
    <property type="molecule type" value="Genomic_DNA"/>
</dbReference>
<sequence length="84" mass="9954">MNNFTRGITFRLGFVLTLIMFPFLCYSQNQPNIPKPRGPIDFSQTSNLVIFLLIPAVIIIAYLIFRNRIKHVKEEKRKREEKEE</sequence>
<gene>
    <name evidence="2" type="ORF">ACFSKL_16150</name>
</gene>
<keyword evidence="1" id="KW-0812">Transmembrane</keyword>
<keyword evidence="1" id="KW-1133">Transmembrane helix</keyword>
<dbReference type="Proteomes" id="UP001597361">
    <property type="component" value="Unassembled WGS sequence"/>
</dbReference>
<keyword evidence="1" id="KW-0472">Membrane</keyword>
<feature type="transmembrane region" description="Helical" evidence="1">
    <location>
        <begin position="49"/>
        <end position="69"/>
    </location>
</feature>
<proteinExistence type="predicted"/>
<organism evidence="2 3">
    <name type="scientific">Belliella marina</name>
    <dbReference type="NCBI Taxonomy" id="1644146"/>
    <lineage>
        <taxon>Bacteria</taxon>
        <taxon>Pseudomonadati</taxon>
        <taxon>Bacteroidota</taxon>
        <taxon>Cytophagia</taxon>
        <taxon>Cytophagales</taxon>
        <taxon>Cyclobacteriaceae</taxon>
        <taxon>Belliella</taxon>
    </lineage>
</organism>
<evidence type="ECO:0000256" key="1">
    <source>
        <dbReference type="SAM" id="Phobius"/>
    </source>
</evidence>
<evidence type="ECO:0000313" key="2">
    <source>
        <dbReference type="EMBL" id="MFD2036337.1"/>
    </source>
</evidence>
<accession>A0ABW4VQ34</accession>
<evidence type="ECO:0000313" key="3">
    <source>
        <dbReference type="Proteomes" id="UP001597361"/>
    </source>
</evidence>
<comment type="caution">
    <text evidence="2">The sequence shown here is derived from an EMBL/GenBank/DDBJ whole genome shotgun (WGS) entry which is preliminary data.</text>
</comment>
<feature type="transmembrane region" description="Helical" evidence="1">
    <location>
        <begin position="12"/>
        <end position="29"/>
    </location>
</feature>
<protein>
    <submittedName>
        <fullName evidence="2">Uncharacterized protein</fullName>
    </submittedName>
</protein>
<name>A0ABW4VQ34_9BACT</name>
<dbReference type="RefSeq" id="WP_376887364.1">
    <property type="nucleotide sequence ID" value="NZ_JBHUHR010000039.1"/>
</dbReference>